<dbReference type="EMBL" id="JAEPES010000002">
    <property type="protein sequence ID" value="MBK4347277.1"/>
    <property type="molecule type" value="Genomic_DNA"/>
</dbReference>
<feature type="binding site" evidence="2">
    <location>
        <position position="25"/>
    </location>
    <ligand>
        <name>Zn(2+)</name>
        <dbReference type="ChEBI" id="CHEBI:29105"/>
    </ligand>
</feature>
<dbReference type="AlphaFoldDB" id="A0A934SLR2"/>
<dbReference type="GO" id="GO:0010126">
    <property type="term" value="P:mycothiol metabolic process"/>
    <property type="evidence" value="ECO:0007669"/>
    <property type="project" value="UniProtKB-UniRule"/>
</dbReference>
<keyword evidence="1 2" id="KW-0862">Zinc</keyword>
<dbReference type="PANTHER" id="PTHR12993:SF11">
    <property type="entry name" value="N-ACETYLGLUCOSAMINYL-PHOSPHATIDYLINOSITOL DE-N-ACETYLASE"/>
    <property type="match status" value="1"/>
</dbReference>
<name>A0A934SLR2_9MICO</name>
<evidence type="ECO:0000313" key="4">
    <source>
        <dbReference type="Proteomes" id="UP000636458"/>
    </source>
</evidence>
<dbReference type="InterPro" id="IPR003737">
    <property type="entry name" value="GlcNAc_PI_deacetylase-related"/>
</dbReference>
<proteinExistence type="inferred from homology"/>
<dbReference type="NCBIfam" id="TIGR03446">
    <property type="entry name" value="mycothiol_Mca"/>
    <property type="match status" value="1"/>
</dbReference>
<evidence type="ECO:0000256" key="1">
    <source>
        <dbReference type="ARBA" id="ARBA00022833"/>
    </source>
</evidence>
<dbReference type="HAMAP" id="MF_01482">
    <property type="entry name" value="Mca"/>
    <property type="match status" value="1"/>
</dbReference>
<protein>
    <recommendedName>
        <fullName evidence="2">Mycothiol S-conjugate amidase</fullName>
        <ecNumber evidence="2">3.5.1.115</ecNumber>
    </recommendedName>
</protein>
<dbReference type="PANTHER" id="PTHR12993">
    <property type="entry name" value="N-ACETYLGLUCOSAMINYL-PHOSPHATIDYLINOSITOL DE-N-ACETYLASE-RELATED"/>
    <property type="match status" value="1"/>
</dbReference>
<feature type="binding site" evidence="2">
    <location>
        <position position="151"/>
    </location>
    <ligand>
        <name>Zn(2+)</name>
        <dbReference type="ChEBI" id="CHEBI:29105"/>
    </ligand>
</feature>
<dbReference type="Pfam" id="PF02585">
    <property type="entry name" value="PIG-L"/>
    <property type="match status" value="1"/>
</dbReference>
<comment type="catalytic activity">
    <reaction evidence="2">
        <text>mycothiol S-conjugate + H2O = an N-acetyl-L-cysteine-S-conjugate + 1D-myo-inositol 2-amino-2-deoxy-alpha-D-glucopyranoside</text>
        <dbReference type="Rhea" id="RHEA:36543"/>
        <dbReference type="ChEBI" id="CHEBI:15377"/>
        <dbReference type="ChEBI" id="CHEBI:58718"/>
        <dbReference type="ChEBI" id="CHEBI:58886"/>
        <dbReference type="ChEBI" id="CHEBI:59633"/>
        <dbReference type="EC" id="3.5.1.115"/>
    </reaction>
</comment>
<comment type="subunit">
    <text evidence="2">Monomer.</text>
</comment>
<evidence type="ECO:0000256" key="2">
    <source>
        <dbReference type="HAMAP-Rule" id="MF_01482"/>
    </source>
</evidence>
<keyword evidence="2" id="KW-0479">Metal-binding</keyword>
<dbReference type="SUPFAM" id="SSF102588">
    <property type="entry name" value="LmbE-like"/>
    <property type="match status" value="1"/>
</dbReference>
<comment type="similarity">
    <text evidence="2">Belongs to the MshB deacetylase family. Mca subfamily.</text>
</comment>
<dbReference type="GO" id="GO:0016811">
    <property type="term" value="F:hydrolase activity, acting on carbon-nitrogen (but not peptide) bonds, in linear amides"/>
    <property type="evidence" value="ECO:0007669"/>
    <property type="project" value="TreeGrafter"/>
</dbReference>
<evidence type="ECO:0000313" key="3">
    <source>
        <dbReference type="EMBL" id="MBK4347277.1"/>
    </source>
</evidence>
<keyword evidence="2" id="KW-0378">Hydrolase</keyword>
<dbReference type="GO" id="GO:0008270">
    <property type="term" value="F:zinc ion binding"/>
    <property type="evidence" value="ECO:0007669"/>
    <property type="project" value="UniProtKB-UniRule"/>
</dbReference>
<dbReference type="EC" id="3.5.1.115" evidence="2"/>
<organism evidence="3 4">
    <name type="scientific">Lacisediminihabitans changchengi</name>
    <dbReference type="NCBI Taxonomy" id="2787634"/>
    <lineage>
        <taxon>Bacteria</taxon>
        <taxon>Bacillati</taxon>
        <taxon>Actinomycetota</taxon>
        <taxon>Actinomycetes</taxon>
        <taxon>Micrococcales</taxon>
        <taxon>Microbacteriaceae</taxon>
        <taxon>Lacisediminihabitans</taxon>
    </lineage>
</organism>
<dbReference type="Gene3D" id="3.40.50.10320">
    <property type="entry name" value="LmbE-like"/>
    <property type="match status" value="1"/>
</dbReference>
<accession>A0A934SLR2</accession>
<feature type="binding site" evidence="2">
    <location>
        <position position="22"/>
    </location>
    <ligand>
        <name>Zn(2+)</name>
        <dbReference type="ChEBI" id="CHEBI:29105"/>
    </ligand>
</feature>
<gene>
    <name evidence="2 3" type="primary">mca</name>
    <name evidence="3" type="ORF">IV501_06490</name>
</gene>
<dbReference type="Proteomes" id="UP000636458">
    <property type="component" value="Unassembled WGS sequence"/>
</dbReference>
<comment type="caution">
    <text evidence="3">The sequence shown here is derived from an EMBL/GenBank/DDBJ whole genome shotgun (WGS) entry which is preliminary data.</text>
</comment>
<dbReference type="InterPro" id="IPR024078">
    <property type="entry name" value="LmbE-like_dom_sf"/>
</dbReference>
<comment type="cofactor">
    <cofactor evidence="2">
        <name>Zn(2+)</name>
        <dbReference type="ChEBI" id="CHEBI:29105"/>
    </cofactor>
    <text evidence="2">Binds 1 zinc ion per subunit.</text>
</comment>
<dbReference type="GO" id="GO:0010127">
    <property type="term" value="P:mycothiol-dependent detoxification"/>
    <property type="evidence" value="ECO:0007669"/>
    <property type="project" value="UniProtKB-UniRule"/>
</dbReference>
<keyword evidence="4" id="KW-1185">Reference proteome</keyword>
<comment type="function">
    <text evidence="2">A mycothiol (MSH, N-acetylcysteinyl-glucosaminyl-inositol) S-conjugate amidase, it recycles conjugated MSH to the N-acetyl cysteine conjugate (AcCys S-conjugate, a mercapturic acid) and the MSH precursor. Involved in MSH-dependent detoxification of a number of alkylating agents and antibiotics.</text>
</comment>
<reference evidence="3" key="1">
    <citation type="submission" date="2021-01" db="EMBL/GenBank/DDBJ databases">
        <title>Lacisediminihabitans sp. nov. strain G11-30, isolated from Antarctic Soil.</title>
        <authorList>
            <person name="Li J."/>
        </authorList>
    </citation>
    <scope>NUCLEOTIDE SEQUENCE</scope>
    <source>
        <strain evidence="3">G11-30</strain>
    </source>
</reference>
<dbReference type="InterPro" id="IPR017811">
    <property type="entry name" value="Mca"/>
</dbReference>
<sequence length="301" mass="33702">MQGYRLETRRSVTLRLLAVHAHPDDESSKGAGTYARYVSAGAEVMVVSCTGGERGDIQNEDLAETAMADRDMAGLRRIEMARAQAAVGFEHRWLGYVDSGLPENGEAIPRYTFADIPLEFSAEPLVKIIREFRPQVLVAYDENGGYPHPDHIRAHQVAIYAMEAAADATRYPQSGAPWQIVKVYYDRIFNTERITAMHGHLQAEQPDSPLIPQLGELLERWGDRPSLATTHIDVSDHLDTRDRALRSHSSQVPPDSLFFFWPNDLQRAAWPFEDFELVTSLVDTPTPETDLFAGIIDEGTP</sequence>